<feature type="compositionally biased region" description="Acidic residues" evidence="1">
    <location>
        <begin position="269"/>
        <end position="278"/>
    </location>
</feature>
<gene>
    <name evidence="2" type="ORF">PGLA2088_LOCUS23111</name>
</gene>
<organism evidence="2 3">
    <name type="scientific">Polarella glacialis</name>
    <name type="common">Dinoflagellate</name>
    <dbReference type="NCBI Taxonomy" id="89957"/>
    <lineage>
        <taxon>Eukaryota</taxon>
        <taxon>Sar</taxon>
        <taxon>Alveolata</taxon>
        <taxon>Dinophyceae</taxon>
        <taxon>Suessiales</taxon>
        <taxon>Suessiaceae</taxon>
        <taxon>Polarella</taxon>
    </lineage>
</organism>
<feature type="compositionally biased region" description="Basic and acidic residues" evidence="1">
    <location>
        <begin position="296"/>
        <end position="342"/>
    </location>
</feature>
<name>A0A813JR90_POLGL</name>
<feature type="compositionally biased region" description="Basic residues" evidence="1">
    <location>
        <begin position="372"/>
        <end position="383"/>
    </location>
</feature>
<dbReference type="AlphaFoldDB" id="A0A813JR90"/>
<feature type="region of interest" description="Disordered" evidence="1">
    <location>
        <begin position="1"/>
        <end position="52"/>
    </location>
</feature>
<comment type="caution">
    <text evidence="2">The sequence shown here is derived from an EMBL/GenBank/DDBJ whole genome shotgun (WGS) entry which is preliminary data.</text>
</comment>
<feature type="region of interest" description="Disordered" evidence="1">
    <location>
        <begin position="232"/>
        <end position="383"/>
    </location>
</feature>
<evidence type="ECO:0000256" key="1">
    <source>
        <dbReference type="SAM" id="MobiDB-lite"/>
    </source>
</evidence>
<protein>
    <submittedName>
        <fullName evidence="2">Uncharacterized protein</fullName>
    </submittedName>
</protein>
<dbReference type="EMBL" id="CAJNNW010026108">
    <property type="protein sequence ID" value="CAE8682769.1"/>
    <property type="molecule type" value="Genomic_DNA"/>
</dbReference>
<feature type="region of interest" description="Disordered" evidence="1">
    <location>
        <begin position="150"/>
        <end position="196"/>
    </location>
</feature>
<feature type="compositionally biased region" description="Basic and acidic residues" evidence="1">
    <location>
        <begin position="162"/>
        <end position="182"/>
    </location>
</feature>
<feature type="non-terminal residue" evidence="2">
    <location>
        <position position="383"/>
    </location>
</feature>
<evidence type="ECO:0000313" key="2">
    <source>
        <dbReference type="EMBL" id="CAE8682769.1"/>
    </source>
</evidence>
<evidence type="ECO:0000313" key="3">
    <source>
        <dbReference type="Proteomes" id="UP000626109"/>
    </source>
</evidence>
<proteinExistence type="predicted"/>
<feature type="compositionally biased region" description="Basic residues" evidence="1">
    <location>
        <begin position="283"/>
        <end position="295"/>
    </location>
</feature>
<feature type="compositionally biased region" description="Low complexity" evidence="1">
    <location>
        <begin position="353"/>
        <end position="362"/>
    </location>
</feature>
<feature type="compositionally biased region" description="Polar residues" evidence="1">
    <location>
        <begin position="238"/>
        <end position="249"/>
    </location>
</feature>
<accession>A0A813JR90</accession>
<feature type="compositionally biased region" description="Basic residues" evidence="1">
    <location>
        <begin position="343"/>
        <end position="352"/>
    </location>
</feature>
<dbReference type="Proteomes" id="UP000626109">
    <property type="component" value="Unassembled WGS sequence"/>
</dbReference>
<reference evidence="2" key="1">
    <citation type="submission" date="2021-02" db="EMBL/GenBank/DDBJ databases">
        <authorList>
            <person name="Dougan E. K."/>
            <person name="Rhodes N."/>
            <person name="Thang M."/>
            <person name="Chan C."/>
        </authorList>
    </citation>
    <scope>NUCLEOTIDE SEQUENCE</scope>
</reference>
<sequence length="383" mass="43091">SRARVFPGPQPEGPWARMGVPDDANPLNRSLPAEVITRSRAAPKREKEEAPPLNVDPRTVLAMKPEHRLKWLTKAMQRCQQGKVEKTVIYDIMTHAKFTSDCSTRLGAKMYRLVRAHLDFFSQKQKRFLEGESALVKLFKKAVKKGEAGEAGEDIEEVALPSDKKSRSEEPEKQEQADLSEDRPEEGDAEGGAMDDMAVLWARLTAVSSEERADAVAALDAKDKERLEDFLEARISGSKGSAASNSRPPVQQAESEEEDEEAANQSEKEVEDAEEEADEPRGSRSRSRGRDKRRRSSDSESSHGKEKAERKRARSKEAKKEKKSSRDETSEKDKDRDRDRRGRRDRGGRRGRSSSGSRSASRSSKDSDGSSRKRSRSRGRRRR</sequence>